<dbReference type="InterPro" id="IPR053714">
    <property type="entry name" value="Iso_Racemase_Enz_sf"/>
</dbReference>
<gene>
    <name evidence="1" type="ORF">KZZ10_02915</name>
</gene>
<proteinExistence type="predicted"/>
<organism evidence="1 2">
    <name type="scientific">Zwartia hollandica</name>
    <dbReference type="NCBI Taxonomy" id="324606"/>
    <lineage>
        <taxon>Bacteria</taxon>
        <taxon>Pseudomonadati</taxon>
        <taxon>Pseudomonadota</taxon>
        <taxon>Betaproteobacteria</taxon>
        <taxon>Burkholderiales</taxon>
        <taxon>Alcaligenaceae</taxon>
        <taxon>Zwartia</taxon>
    </lineage>
</organism>
<sequence>MDYGSRLRLGVIVPSGNVIAEPQIHAMLPEGVVAYMTRLELRGSSEPELLEMSRHVESGAKLLSDAQVDAVVFHCTAVSTFSPSMGEDIEARIAKASGLPAISTSEAILTALRALKAKKIVLLTPYIDSVNAREVAFLQHHGFEVLEEVGLGVNTNAEMAKLSPQIWVDLASKHQREDADAYFISCTAVRSAEVIEEIEALVGRPVITSNQAMVWYALRKNAIANQQPGFGSLFSITSI</sequence>
<dbReference type="EMBL" id="JAHXRI010000004">
    <property type="protein sequence ID" value="MBZ1349586.1"/>
    <property type="molecule type" value="Genomic_DNA"/>
</dbReference>
<protein>
    <submittedName>
        <fullName evidence="1">Aspartate/glutamate racemase family protein</fullName>
    </submittedName>
</protein>
<dbReference type="Gene3D" id="3.40.50.12500">
    <property type="match status" value="1"/>
</dbReference>
<evidence type="ECO:0000313" key="1">
    <source>
        <dbReference type="EMBL" id="MBZ1349586.1"/>
    </source>
</evidence>
<dbReference type="InterPro" id="IPR026286">
    <property type="entry name" value="MaiA/AMDase"/>
</dbReference>
<evidence type="ECO:0000313" key="2">
    <source>
        <dbReference type="Proteomes" id="UP000739565"/>
    </source>
</evidence>
<keyword evidence="2" id="KW-1185">Reference proteome</keyword>
<comment type="caution">
    <text evidence="1">The sequence shown here is derived from an EMBL/GenBank/DDBJ whole genome shotgun (WGS) entry which is preliminary data.</text>
</comment>
<dbReference type="PIRSF" id="PIRSF015736">
    <property type="entry name" value="MI"/>
    <property type="match status" value="1"/>
</dbReference>
<name>A0A953N619_9BURK</name>
<dbReference type="Proteomes" id="UP000739565">
    <property type="component" value="Unassembled WGS sequence"/>
</dbReference>
<dbReference type="AlphaFoldDB" id="A0A953N619"/>
<dbReference type="PANTHER" id="PTHR40267">
    <property type="entry name" value="BLR3294 PROTEIN"/>
    <property type="match status" value="1"/>
</dbReference>
<dbReference type="Pfam" id="PF17645">
    <property type="entry name" value="Amdase"/>
    <property type="match status" value="1"/>
</dbReference>
<dbReference type="PANTHER" id="PTHR40267:SF1">
    <property type="entry name" value="BLR3294 PROTEIN"/>
    <property type="match status" value="1"/>
</dbReference>
<accession>A0A953N619</accession>
<reference evidence="1" key="1">
    <citation type="submission" date="2021-07" db="EMBL/GenBank/DDBJ databases">
        <title>New genus and species of the family Alcaligenaceae.</title>
        <authorList>
            <person name="Hahn M.W."/>
        </authorList>
    </citation>
    <scope>NUCLEOTIDE SEQUENCE</scope>
    <source>
        <strain evidence="1">LF4-65</strain>
    </source>
</reference>